<evidence type="ECO:0000256" key="8">
    <source>
        <dbReference type="ARBA" id="ARBA00023004"/>
    </source>
</evidence>
<dbReference type="GO" id="GO:0020037">
    <property type="term" value="F:heme binding"/>
    <property type="evidence" value="ECO:0007669"/>
    <property type="project" value="InterPro"/>
</dbReference>
<evidence type="ECO:0000256" key="9">
    <source>
        <dbReference type="ARBA" id="ARBA00023136"/>
    </source>
</evidence>
<evidence type="ECO:0000256" key="3">
    <source>
        <dbReference type="ARBA" id="ARBA00022617"/>
    </source>
</evidence>
<dbReference type="HAMAP" id="MF_01959">
    <property type="entry name" value="CcmE"/>
    <property type="match status" value="1"/>
</dbReference>
<dbReference type="SUPFAM" id="SSF82093">
    <property type="entry name" value="Heme chaperone CcmE"/>
    <property type="match status" value="1"/>
</dbReference>
<keyword evidence="7" id="KW-1133">Transmembrane helix</keyword>
<dbReference type="GO" id="GO:0005886">
    <property type="term" value="C:plasma membrane"/>
    <property type="evidence" value="ECO:0007669"/>
    <property type="project" value="UniProtKB-SubCell"/>
</dbReference>
<evidence type="ECO:0000256" key="6">
    <source>
        <dbReference type="ARBA" id="ARBA00022748"/>
    </source>
</evidence>
<evidence type="ECO:0000313" key="10">
    <source>
        <dbReference type="EMBL" id="VAW87031.1"/>
    </source>
</evidence>
<keyword evidence="3" id="KW-0349">Heme</keyword>
<keyword evidence="9" id="KW-0472">Membrane</keyword>
<keyword evidence="4" id="KW-0812">Transmembrane</keyword>
<dbReference type="EMBL" id="UOFO01000109">
    <property type="protein sequence ID" value="VAW87031.1"/>
    <property type="molecule type" value="Genomic_DNA"/>
</dbReference>
<dbReference type="GO" id="GO:0017004">
    <property type="term" value="P:cytochrome complex assembly"/>
    <property type="evidence" value="ECO:0007669"/>
    <property type="project" value="UniProtKB-KW"/>
</dbReference>
<gene>
    <name evidence="10" type="ORF">MNBD_GAMMA16-598</name>
</gene>
<keyword evidence="2" id="KW-1003">Cell membrane</keyword>
<name>A0A3B0Z662_9ZZZZ</name>
<protein>
    <submittedName>
        <fullName evidence="10">Cytochrome c-type biogenesis protein CcmE, heme chaperone</fullName>
    </submittedName>
</protein>
<keyword evidence="6" id="KW-0201">Cytochrome c-type biogenesis</keyword>
<dbReference type="GO" id="GO:0046872">
    <property type="term" value="F:metal ion binding"/>
    <property type="evidence" value="ECO:0007669"/>
    <property type="project" value="UniProtKB-KW"/>
</dbReference>
<evidence type="ECO:0000256" key="7">
    <source>
        <dbReference type="ARBA" id="ARBA00022989"/>
    </source>
</evidence>
<accession>A0A3B0Z662</accession>
<dbReference type="Pfam" id="PF03100">
    <property type="entry name" value="CcmE"/>
    <property type="match status" value="1"/>
</dbReference>
<organism evidence="10">
    <name type="scientific">hydrothermal vent metagenome</name>
    <dbReference type="NCBI Taxonomy" id="652676"/>
    <lineage>
        <taxon>unclassified sequences</taxon>
        <taxon>metagenomes</taxon>
        <taxon>ecological metagenomes</taxon>
    </lineage>
</organism>
<evidence type="ECO:0000256" key="4">
    <source>
        <dbReference type="ARBA" id="ARBA00022692"/>
    </source>
</evidence>
<dbReference type="NCBIfam" id="NF009727">
    <property type="entry name" value="PRK13254.1-1"/>
    <property type="match status" value="1"/>
</dbReference>
<dbReference type="PANTHER" id="PTHR34128">
    <property type="entry name" value="CYTOCHROME C-TYPE BIOGENESIS PROTEIN CCME HOMOLOG, MITOCHONDRIAL"/>
    <property type="match status" value="1"/>
</dbReference>
<evidence type="ECO:0000256" key="1">
    <source>
        <dbReference type="ARBA" id="ARBA00004533"/>
    </source>
</evidence>
<keyword evidence="5" id="KW-0479">Metal-binding</keyword>
<dbReference type="PANTHER" id="PTHR34128:SF2">
    <property type="entry name" value="CYTOCHROME C-TYPE BIOGENESIS PROTEIN CCME HOMOLOG, MITOCHONDRIAL"/>
    <property type="match status" value="1"/>
</dbReference>
<evidence type="ECO:0000256" key="5">
    <source>
        <dbReference type="ARBA" id="ARBA00022723"/>
    </source>
</evidence>
<dbReference type="GO" id="GO:0017003">
    <property type="term" value="P:protein-heme linkage"/>
    <property type="evidence" value="ECO:0007669"/>
    <property type="project" value="InterPro"/>
</dbReference>
<dbReference type="InterPro" id="IPR036127">
    <property type="entry name" value="CcmE-like_sf"/>
</dbReference>
<proteinExistence type="inferred from homology"/>
<dbReference type="FunFam" id="2.40.50.140:FF:000104">
    <property type="entry name" value="Cytochrome c-type biogenesis protein CcmE"/>
    <property type="match status" value="1"/>
</dbReference>
<dbReference type="Gene3D" id="2.40.50.140">
    <property type="entry name" value="Nucleic acid-binding proteins"/>
    <property type="match status" value="1"/>
</dbReference>
<dbReference type="InterPro" id="IPR004329">
    <property type="entry name" value="CcmE"/>
</dbReference>
<dbReference type="NCBIfam" id="NF009729">
    <property type="entry name" value="PRK13254.1-3"/>
    <property type="match status" value="1"/>
</dbReference>
<dbReference type="NCBIfam" id="NF009731">
    <property type="entry name" value="PRK13254.1-5"/>
    <property type="match status" value="1"/>
</dbReference>
<reference evidence="10" key="1">
    <citation type="submission" date="2018-06" db="EMBL/GenBank/DDBJ databases">
        <authorList>
            <person name="Zhirakovskaya E."/>
        </authorList>
    </citation>
    <scope>NUCLEOTIDE SEQUENCE</scope>
</reference>
<evidence type="ECO:0000256" key="2">
    <source>
        <dbReference type="ARBA" id="ARBA00022475"/>
    </source>
</evidence>
<sequence>MKRRHKKIALIVGGVGVIGIAAALVLNVFQSNMVFFFSPTQVMANEAPVDRPFRLGGLVKEGSIVRQNDGLTVNFIVTDHAVDMPVVYVGILPDLFREGQGVVTQGRLEGGNLFRANEVLAKHDETYMPPEVAEALEKGKEAKAAANDSI</sequence>
<dbReference type="InterPro" id="IPR012340">
    <property type="entry name" value="NA-bd_OB-fold"/>
</dbReference>
<comment type="subcellular location">
    <subcellularLocation>
        <location evidence="1">Cell inner membrane</location>
    </subcellularLocation>
</comment>
<keyword evidence="8" id="KW-0408">Iron</keyword>
<dbReference type="AlphaFoldDB" id="A0A3B0Z662"/>